<dbReference type="InterPro" id="IPR008538">
    <property type="entry name" value="Uma2"/>
</dbReference>
<keyword evidence="2" id="KW-0255">Endonuclease</keyword>
<dbReference type="Gene3D" id="3.90.1570.10">
    <property type="entry name" value="tt1808, chain A"/>
    <property type="match status" value="1"/>
</dbReference>
<keyword evidence="2" id="KW-0378">Hydrolase</keyword>
<dbReference type="PANTHER" id="PTHR33352:SF3">
    <property type="entry name" value="SLR1612 PROTEIN"/>
    <property type="match status" value="1"/>
</dbReference>
<reference evidence="2 3" key="1">
    <citation type="journal article" date="2015" name="Genome Announc.">
        <title>Draft Genome Sequence of Cyanobacterium Hassallia byssoidea Strain VB512170, Isolated from Monuments in India.</title>
        <authorList>
            <person name="Singh D."/>
            <person name="Chandrababunaidu M.M."/>
            <person name="Panda A."/>
            <person name="Sen D."/>
            <person name="Bhattacharyya S."/>
            <person name="Adhikary S.P."/>
            <person name="Tripathy S."/>
        </authorList>
    </citation>
    <scope>NUCLEOTIDE SEQUENCE [LARGE SCALE GENOMIC DNA]</scope>
    <source>
        <strain evidence="2 3">VB512170</strain>
    </source>
</reference>
<keyword evidence="2" id="KW-0540">Nuclease</keyword>
<dbReference type="CDD" id="cd06260">
    <property type="entry name" value="DUF820-like"/>
    <property type="match status" value="1"/>
</dbReference>
<dbReference type="GO" id="GO:0004519">
    <property type="term" value="F:endonuclease activity"/>
    <property type="evidence" value="ECO:0007669"/>
    <property type="project" value="UniProtKB-KW"/>
</dbReference>
<dbReference type="Proteomes" id="UP000031549">
    <property type="component" value="Unassembled WGS sequence"/>
</dbReference>
<dbReference type="InterPro" id="IPR011335">
    <property type="entry name" value="Restrct_endonuc-II-like"/>
</dbReference>
<dbReference type="PANTHER" id="PTHR33352">
    <property type="entry name" value="SLR1095 PROTEIN"/>
    <property type="match status" value="1"/>
</dbReference>
<evidence type="ECO:0000313" key="2">
    <source>
        <dbReference type="EMBL" id="NEU71042.1"/>
    </source>
</evidence>
<dbReference type="SUPFAM" id="SSF52980">
    <property type="entry name" value="Restriction endonuclease-like"/>
    <property type="match status" value="1"/>
</dbReference>
<evidence type="ECO:0000259" key="1">
    <source>
        <dbReference type="Pfam" id="PF05685"/>
    </source>
</evidence>
<protein>
    <submittedName>
        <fullName evidence="2">Uma2 family endonuclease</fullName>
    </submittedName>
</protein>
<sequence>MVDSYLDRLPTSLELPCSDDIPVDNEDQNFLPNFLLFLLESIWAKRLDWFFGADMAIYHTTGVNPRVPVVPDGFLSLGVERRKASGSRSSYVVWEENGIVPTFVLEVVSQTYGEEYDKKMEIYAKLGVLYYVVYNPNFWQRDQHQPLEVYKLIDGFYQLQIGEPFWMQKVGLGIGRGINSDGGLQREVLYWYNKQSSRYQTAEELLTEYRQQFGELPGS</sequence>
<comment type="caution">
    <text evidence="2">The sequence shown here is derived from an EMBL/GenBank/DDBJ whole genome shotgun (WGS) entry which is preliminary data.</text>
</comment>
<dbReference type="AlphaFoldDB" id="A0A846GZ43"/>
<gene>
    <name evidence="2" type="ORF">PI95_000235</name>
</gene>
<dbReference type="InterPro" id="IPR012296">
    <property type="entry name" value="Nuclease_put_TT1808"/>
</dbReference>
<feature type="domain" description="Putative restriction endonuclease" evidence="1">
    <location>
        <begin position="32"/>
        <end position="162"/>
    </location>
</feature>
<evidence type="ECO:0000313" key="3">
    <source>
        <dbReference type="Proteomes" id="UP000031549"/>
    </source>
</evidence>
<organism evidence="2 3">
    <name type="scientific">Hassallia byssoidea VB512170</name>
    <dbReference type="NCBI Taxonomy" id="1304833"/>
    <lineage>
        <taxon>Bacteria</taxon>
        <taxon>Bacillati</taxon>
        <taxon>Cyanobacteriota</taxon>
        <taxon>Cyanophyceae</taxon>
        <taxon>Nostocales</taxon>
        <taxon>Tolypothrichaceae</taxon>
        <taxon>Hassallia</taxon>
    </lineage>
</organism>
<dbReference type="RefSeq" id="WP_039753074.1">
    <property type="nucleotide sequence ID" value="NZ_JTCM02000001.1"/>
</dbReference>
<proteinExistence type="predicted"/>
<dbReference type="Pfam" id="PF05685">
    <property type="entry name" value="Uma2"/>
    <property type="match status" value="1"/>
</dbReference>
<dbReference type="EMBL" id="JTCM02000001">
    <property type="protein sequence ID" value="NEU71042.1"/>
    <property type="molecule type" value="Genomic_DNA"/>
</dbReference>
<keyword evidence="3" id="KW-1185">Reference proteome</keyword>
<accession>A0A846GZ43</accession>
<name>A0A846GZ43_9CYAN</name>